<reference evidence="20 21" key="1">
    <citation type="submission" date="2016-11" db="EMBL/GenBank/DDBJ databases">
        <authorList>
            <person name="Jaros S."/>
            <person name="Januszkiewicz K."/>
            <person name="Wedrychowicz H."/>
        </authorList>
    </citation>
    <scope>NUCLEOTIDE SEQUENCE [LARGE SCALE GENOMIC DNA]</scope>
    <source>
        <strain evidence="20 21">DSM 15929</strain>
    </source>
</reference>
<dbReference type="EC" id="2.7.7.62" evidence="9"/>
<name>A0A1M6SKW8_9FIRM</name>
<evidence type="ECO:0000256" key="6">
    <source>
        <dbReference type="ARBA" id="ARBA00005159"/>
    </source>
</evidence>
<keyword evidence="13 20" id="KW-0418">Kinase</keyword>
<keyword evidence="20" id="KW-0548">Nucleotidyltransferase</keyword>
<evidence type="ECO:0000313" key="21">
    <source>
        <dbReference type="Proteomes" id="UP000184386"/>
    </source>
</evidence>
<dbReference type="CDD" id="cd00544">
    <property type="entry name" value="CobU"/>
    <property type="match status" value="1"/>
</dbReference>
<keyword evidence="10" id="KW-0169">Cobalamin biosynthesis</keyword>
<evidence type="ECO:0000256" key="3">
    <source>
        <dbReference type="ARBA" id="ARBA00001522"/>
    </source>
</evidence>
<keyword evidence="12 19" id="KW-0547">Nucleotide-binding</keyword>
<comment type="catalytic activity">
    <reaction evidence="2">
        <text>adenosylcob(III)inamide phosphate + GTP + H(+) = adenosylcob(III)inamide-GDP + diphosphate</text>
        <dbReference type="Rhea" id="RHEA:22712"/>
        <dbReference type="ChEBI" id="CHEBI:15378"/>
        <dbReference type="ChEBI" id="CHEBI:33019"/>
        <dbReference type="ChEBI" id="CHEBI:37565"/>
        <dbReference type="ChEBI" id="CHEBI:58502"/>
        <dbReference type="ChEBI" id="CHEBI:60487"/>
        <dbReference type="EC" id="2.7.7.62"/>
    </reaction>
</comment>
<dbReference type="GO" id="GO:0008820">
    <property type="term" value="F:cobinamide phosphate guanylyltransferase activity"/>
    <property type="evidence" value="ECO:0007669"/>
    <property type="project" value="UniProtKB-EC"/>
</dbReference>
<dbReference type="GO" id="GO:0005524">
    <property type="term" value="F:ATP binding"/>
    <property type="evidence" value="ECO:0007669"/>
    <property type="project" value="UniProtKB-KW"/>
</dbReference>
<comment type="pathway">
    <text evidence="5">Cofactor biosynthesis; adenosylcobalamin biosynthesis; adenosylcobalamin from cob(II)yrinate a,c-diamide: step 6/7.</text>
</comment>
<evidence type="ECO:0000256" key="2">
    <source>
        <dbReference type="ARBA" id="ARBA00000711"/>
    </source>
</evidence>
<organism evidence="20 21">
    <name type="scientific">Anaerocolumna jejuensis DSM 15929</name>
    <dbReference type="NCBI Taxonomy" id="1121322"/>
    <lineage>
        <taxon>Bacteria</taxon>
        <taxon>Bacillati</taxon>
        <taxon>Bacillota</taxon>
        <taxon>Clostridia</taxon>
        <taxon>Lachnospirales</taxon>
        <taxon>Lachnospiraceae</taxon>
        <taxon>Anaerocolumna</taxon>
    </lineage>
</organism>
<evidence type="ECO:0000256" key="15">
    <source>
        <dbReference type="ARBA" id="ARBA00023134"/>
    </source>
</evidence>
<dbReference type="AlphaFoldDB" id="A0A1M6SKW8"/>
<dbReference type="GO" id="GO:0043752">
    <property type="term" value="F:adenosylcobinamide kinase activity"/>
    <property type="evidence" value="ECO:0007669"/>
    <property type="project" value="UniProtKB-EC"/>
</dbReference>
<dbReference type="EMBL" id="FRAC01000012">
    <property type="protein sequence ID" value="SHK45300.1"/>
    <property type="molecule type" value="Genomic_DNA"/>
</dbReference>
<comment type="function">
    <text evidence="4">Catalyzes ATP-dependent phosphorylation of adenosylcobinamide and addition of GMP to adenosylcobinamide phosphate.</text>
</comment>
<comment type="similarity">
    <text evidence="7">Belongs to the CobU/CobP family.</text>
</comment>
<dbReference type="STRING" id="1121322.SAMN02745136_02498"/>
<evidence type="ECO:0000256" key="8">
    <source>
        <dbReference type="ARBA" id="ARBA00012016"/>
    </source>
</evidence>
<comment type="catalytic activity">
    <reaction evidence="1">
        <text>adenosylcob(III)inamide + ATP = adenosylcob(III)inamide phosphate + ADP + H(+)</text>
        <dbReference type="Rhea" id="RHEA:15769"/>
        <dbReference type="ChEBI" id="CHEBI:2480"/>
        <dbReference type="ChEBI" id="CHEBI:15378"/>
        <dbReference type="ChEBI" id="CHEBI:30616"/>
        <dbReference type="ChEBI" id="CHEBI:58502"/>
        <dbReference type="ChEBI" id="CHEBI:456216"/>
        <dbReference type="EC" id="2.7.1.156"/>
    </reaction>
</comment>
<evidence type="ECO:0000256" key="13">
    <source>
        <dbReference type="ARBA" id="ARBA00022777"/>
    </source>
</evidence>
<evidence type="ECO:0000256" key="11">
    <source>
        <dbReference type="ARBA" id="ARBA00022679"/>
    </source>
</evidence>
<evidence type="ECO:0000256" key="1">
    <source>
        <dbReference type="ARBA" id="ARBA00000312"/>
    </source>
</evidence>
<evidence type="ECO:0000256" key="7">
    <source>
        <dbReference type="ARBA" id="ARBA00007490"/>
    </source>
</evidence>
<evidence type="ECO:0000256" key="5">
    <source>
        <dbReference type="ARBA" id="ARBA00004692"/>
    </source>
</evidence>
<dbReference type="EC" id="2.7.1.156" evidence="8"/>
<keyword evidence="15 19" id="KW-0342">GTP-binding</keyword>
<comment type="pathway">
    <text evidence="6">Cofactor biosynthesis; adenosylcobalamin biosynthesis; adenosylcobalamin from cob(II)yrinate a,c-diamide: step 5/7.</text>
</comment>
<evidence type="ECO:0000256" key="14">
    <source>
        <dbReference type="ARBA" id="ARBA00022840"/>
    </source>
</evidence>
<dbReference type="PIRSF" id="PIRSF006135">
    <property type="entry name" value="CobU"/>
    <property type="match status" value="1"/>
</dbReference>
<proteinExistence type="inferred from homology"/>
<evidence type="ECO:0000256" key="10">
    <source>
        <dbReference type="ARBA" id="ARBA00022573"/>
    </source>
</evidence>
<keyword evidence="11 20" id="KW-0808">Transferase</keyword>
<keyword evidence="21" id="KW-1185">Reference proteome</keyword>
<dbReference type="PANTHER" id="PTHR34848:SF1">
    <property type="entry name" value="BIFUNCTIONAL ADENOSYLCOBALAMIN BIOSYNTHESIS PROTEIN COBU"/>
    <property type="match status" value="1"/>
</dbReference>
<evidence type="ECO:0000256" key="17">
    <source>
        <dbReference type="ARBA" id="ARBA00030571"/>
    </source>
</evidence>
<evidence type="ECO:0000256" key="4">
    <source>
        <dbReference type="ARBA" id="ARBA00003889"/>
    </source>
</evidence>
<dbReference type="UniPathway" id="UPA00148">
    <property type="reaction ID" value="UER00236"/>
</dbReference>
<feature type="binding site" evidence="19">
    <location>
        <begin position="7"/>
        <end position="14"/>
    </location>
    <ligand>
        <name>GTP</name>
        <dbReference type="ChEBI" id="CHEBI:37565"/>
    </ligand>
</feature>
<dbReference type="InterPro" id="IPR027417">
    <property type="entry name" value="P-loop_NTPase"/>
</dbReference>
<comment type="catalytic activity">
    <reaction evidence="3">
        <text>adenosylcob(III)inamide + GTP = adenosylcob(III)inamide phosphate + GDP + H(+)</text>
        <dbReference type="Rhea" id="RHEA:15765"/>
        <dbReference type="ChEBI" id="CHEBI:2480"/>
        <dbReference type="ChEBI" id="CHEBI:15378"/>
        <dbReference type="ChEBI" id="CHEBI:37565"/>
        <dbReference type="ChEBI" id="CHEBI:58189"/>
        <dbReference type="ChEBI" id="CHEBI:58502"/>
        <dbReference type="EC" id="2.7.1.156"/>
    </reaction>
</comment>
<dbReference type="OrthoDB" id="9799422at2"/>
<evidence type="ECO:0000256" key="18">
    <source>
        <dbReference type="PIRSR" id="PIRSR006135-1"/>
    </source>
</evidence>
<evidence type="ECO:0000256" key="19">
    <source>
        <dbReference type="PIRSR" id="PIRSR006135-2"/>
    </source>
</evidence>
<dbReference type="GO" id="GO:0009236">
    <property type="term" value="P:cobalamin biosynthetic process"/>
    <property type="evidence" value="ECO:0007669"/>
    <property type="project" value="UniProtKB-UniPathway"/>
</dbReference>
<dbReference type="Pfam" id="PF02283">
    <property type="entry name" value="CobU"/>
    <property type="match status" value="1"/>
</dbReference>
<dbReference type="SUPFAM" id="SSF52540">
    <property type="entry name" value="P-loop containing nucleoside triphosphate hydrolases"/>
    <property type="match status" value="1"/>
</dbReference>
<dbReference type="Gene3D" id="3.40.50.300">
    <property type="entry name" value="P-loop containing nucleotide triphosphate hydrolases"/>
    <property type="match status" value="1"/>
</dbReference>
<evidence type="ECO:0000256" key="12">
    <source>
        <dbReference type="ARBA" id="ARBA00022741"/>
    </source>
</evidence>
<dbReference type="GO" id="GO:0005525">
    <property type="term" value="F:GTP binding"/>
    <property type="evidence" value="ECO:0007669"/>
    <property type="project" value="UniProtKB-KW"/>
</dbReference>
<dbReference type="Proteomes" id="UP000184386">
    <property type="component" value="Unassembled WGS sequence"/>
</dbReference>
<feature type="binding site" evidence="19">
    <location>
        <position position="63"/>
    </location>
    <ligand>
        <name>GTP</name>
        <dbReference type="ChEBI" id="CHEBI:37565"/>
    </ligand>
</feature>
<keyword evidence="14" id="KW-0067">ATP-binding</keyword>
<sequence length="184" mass="19816">MMVLITGGSGSGKSAYAEKAAVLLGQEGTLYYLATMQVYDDEGRKKIERHQRLRAGKGFQTIEQPHNLSEAIDKMKAGKKTILLECMSNLAANEMFSSGVCKKPEEVAGKVCEEVALLKEKAENLLIVTNNVFEDGILYDASTKGYLEALGRINEKLAGIADIVTEVVVGIPVPVKGKPIIGGE</sequence>
<gene>
    <name evidence="20" type="ORF">SAMN02745136_02498</name>
</gene>
<accession>A0A1M6SKW8</accession>
<evidence type="ECO:0000256" key="16">
    <source>
        <dbReference type="ARBA" id="ARBA00029570"/>
    </source>
</evidence>
<feature type="binding site" evidence="19">
    <location>
        <position position="85"/>
    </location>
    <ligand>
        <name>GTP</name>
        <dbReference type="ChEBI" id="CHEBI:37565"/>
    </ligand>
</feature>
<feature type="active site" description="GMP-histidine intermediate" evidence="18">
    <location>
        <position position="50"/>
    </location>
</feature>
<dbReference type="RefSeq" id="WP_073276370.1">
    <property type="nucleotide sequence ID" value="NZ_FRAC01000012.1"/>
</dbReference>
<evidence type="ECO:0000256" key="9">
    <source>
        <dbReference type="ARBA" id="ARBA00012523"/>
    </source>
</evidence>
<dbReference type="InterPro" id="IPR003203">
    <property type="entry name" value="CobU/CobP"/>
</dbReference>
<dbReference type="PANTHER" id="PTHR34848">
    <property type="match status" value="1"/>
</dbReference>
<evidence type="ECO:0000313" key="20">
    <source>
        <dbReference type="EMBL" id="SHK45300.1"/>
    </source>
</evidence>
<protein>
    <recommendedName>
        <fullName evidence="16">Adenosylcobinamide kinase</fullName>
        <ecNumber evidence="8">2.7.1.156</ecNumber>
        <ecNumber evidence="9">2.7.7.62</ecNumber>
    </recommendedName>
    <alternativeName>
        <fullName evidence="17">Adenosylcobinamide-phosphate guanylyltransferase</fullName>
    </alternativeName>
</protein>